<evidence type="ECO:0000259" key="2">
    <source>
        <dbReference type="PROSITE" id="PS50968"/>
    </source>
</evidence>
<reference evidence="3" key="2">
    <citation type="journal article" date="2023" name="Microbiome">
        <title>Synthase-selected sorting approach identifies a beta-lactone synthase in a nudibranch symbiotic bacterium.</title>
        <authorList>
            <person name="Dzunkova M."/>
            <person name="La Clair J.J."/>
            <person name="Tyml T."/>
            <person name="Doud D."/>
            <person name="Schulz F."/>
            <person name="Piquer-Esteban S."/>
            <person name="Porcel Sanchis D."/>
            <person name="Osborn A."/>
            <person name="Robinson D."/>
            <person name="Louie K.B."/>
            <person name="Bowen B.P."/>
            <person name="Bowers R.M."/>
            <person name="Lee J."/>
            <person name="Arnau V."/>
            <person name="Diaz-Villanueva W."/>
            <person name="Stepanauskas R."/>
            <person name="Gosliner T."/>
            <person name="Date S.V."/>
            <person name="Northen T.R."/>
            <person name="Cheng J.F."/>
            <person name="Burkart M.D."/>
            <person name="Woyke T."/>
        </authorList>
    </citation>
    <scope>NUCLEOTIDE SEQUENCE</scope>
    <source>
        <strain evidence="3">Df01</strain>
    </source>
</reference>
<comment type="caution">
    <text evidence="3">The sequence shown here is derived from an EMBL/GenBank/DDBJ whole genome shotgun (WGS) entry which is preliminary data.</text>
</comment>
<dbReference type="InterPro" id="IPR011053">
    <property type="entry name" value="Single_hybrid_motif"/>
</dbReference>
<dbReference type="Proteomes" id="UP001168167">
    <property type="component" value="Unassembled WGS sequence"/>
</dbReference>
<sequence length="99" mass="10780">MIEVKVPELSESVSEAVLLDWQKNPGDAVHEGDVLMSVETDKIVLEVYAPCDELRNTHKTVGNSVTSSELLASIDDSAKPTSEPIKSTTTTKKRSSLHD</sequence>
<dbReference type="CDD" id="cd06849">
    <property type="entry name" value="lipoyl_domain"/>
    <property type="match status" value="1"/>
</dbReference>
<dbReference type="InterPro" id="IPR000089">
    <property type="entry name" value="Biotin_lipoyl"/>
</dbReference>
<dbReference type="SUPFAM" id="SSF51230">
    <property type="entry name" value="Single hybrid motif"/>
    <property type="match status" value="1"/>
</dbReference>
<evidence type="ECO:0000313" key="4">
    <source>
        <dbReference type="Proteomes" id="UP001168167"/>
    </source>
</evidence>
<accession>A0ABT7QL01</accession>
<protein>
    <recommendedName>
        <fullName evidence="2">Lipoyl-binding domain-containing protein</fullName>
    </recommendedName>
</protein>
<evidence type="ECO:0000256" key="1">
    <source>
        <dbReference type="SAM" id="MobiDB-lite"/>
    </source>
</evidence>
<feature type="domain" description="Lipoyl-binding" evidence="2">
    <location>
        <begin position="1"/>
        <end position="75"/>
    </location>
</feature>
<proteinExistence type="predicted"/>
<feature type="region of interest" description="Disordered" evidence="1">
    <location>
        <begin position="65"/>
        <end position="99"/>
    </location>
</feature>
<dbReference type="Gene3D" id="2.40.50.100">
    <property type="match status" value="1"/>
</dbReference>
<keyword evidence="4" id="KW-1185">Reference proteome</keyword>
<reference evidence="3" key="1">
    <citation type="submission" date="2022-08" db="EMBL/GenBank/DDBJ databases">
        <authorList>
            <person name="Dzunkova M."/>
            <person name="La Clair J."/>
            <person name="Tyml T."/>
            <person name="Doud D."/>
            <person name="Schulz F."/>
            <person name="Piquer S."/>
            <person name="Porcel Sanchis D."/>
            <person name="Osborn A."/>
            <person name="Robinson D."/>
            <person name="Louie K.B."/>
            <person name="Bowen B.P."/>
            <person name="Bowers R."/>
            <person name="Lee J."/>
            <person name="Arnau Llombart V."/>
            <person name="Diaz Villanueva W."/>
            <person name="Gosliner T."/>
            <person name="Northen T."/>
            <person name="Cheng J.-F."/>
            <person name="Burkart M.D."/>
            <person name="Woyke T."/>
        </authorList>
    </citation>
    <scope>NUCLEOTIDE SEQUENCE</scope>
    <source>
        <strain evidence="3">Df01</strain>
    </source>
</reference>
<dbReference type="PROSITE" id="PS50968">
    <property type="entry name" value="BIOTINYL_LIPOYL"/>
    <property type="match status" value="1"/>
</dbReference>
<organism evidence="3 4">
    <name type="scientific">Candidatus Doriopsillibacter californiensis</name>
    <dbReference type="NCBI Taxonomy" id="2970740"/>
    <lineage>
        <taxon>Bacteria</taxon>
        <taxon>Pseudomonadati</taxon>
        <taxon>Pseudomonadota</taxon>
        <taxon>Gammaproteobacteria</taxon>
        <taxon>Candidatus Tethybacterales</taxon>
        <taxon>Candidatus Persebacteraceae</taxon>
        <taxon>Candidatus Doriopsillibacter</taxon>
    </lineage>
</organism>
<dbReference type="Pfam" id="PF00364">
    <property type="entry name" value="Biotin_lipoyl"/>
    <property type="match status" value="1"/>
</dbReference>
<evidence type="ECO:0000313" key="3">
    <source>
        <dbReference type="EMBL" id="MDM5147183.1"/>
    </source>
</evidence>
<name>A0ABT7QL01_9GAMM</name>
<gene>
    <name evidence="3" type="ORF">NQX30_02170</name>
</gene>
<dbReference type="EMBL" id="JANQAO010000001">
    <property type="protein sequence ID" value="MDM5147183.1"/>
    <property type="molecule type" value="Genomic_DNA"/>
</dbReference>